<reference evidence="7" key="1">
    <citation type="submission" date="2020-03" db="EMBL/GenBank/DDBJ databases">
        <authorList>
            <person name="Weist P."/>
        </authorList>
    </citation>
    <scope>NUCLEOTIDE SEQUENCE</scope>
</reference>
<evidence type="ECO:0000256" key="2">
    <source>
        <dbReference type="ARBA" id="ARBA00023015"/>
    </source>
</evidence>
<dbReference type="Gene3D" id="6.10.250.540">
    <property type="match status" value="1"/>
</dbReference>
<dbReference type="Proteomes" id="UP001153269">
    <property type="component" value="Unassembled WGS sequence"/>
</dbReference>
<keyword evidence="3" id="KW-0238">DNA-binding</keyword>
<proteinExistence type="inferred from homology"/>
<gene>
    <name evidence="7" type="ORF">PLEPLA_LOCUS8315</name>
</gene>
<name>A0A9N7TWI5_PLEPL</name>
<keyword evidence="4" id="KW-0804">Transcription</keyword>
<dbReference type="AlphaFoldDB" id="A0A9N7TWI5"/>
<feature type="domain" description="E2F transcription factor CC-MB" evidence="6">
    <location>
        <begin position="2"/>
        <end position="54"/>
    </location>
</feature>
<comment type="caution">
    <text evidence="7">The sequence shown here is derived from an EMBL/GenBank/DDBJ whole genome shotgun (WGS) entry which is preliminary data.</text>
</comment>
<evidence type="ECO:0000313" key="7">
    <source>
        <dbReference type="EMBL" id="CAB1420440.1"/>
    </source>
</evidence>
<protein>
    <recommendedName>
        <fullName evidence="6">E2F transcription factor CC-MB domain-containing protein</fullName>
    </recommendedName>
</protein>
<dbReference type="Pfam" id="PF16421">
    <property type="entry name" value="E2F_CC-MB"/>
    <property type="match status" value="1"/>
</dbReference>
<evidence type="ECO:0000313" key="8">
    <source>
        <dbReference type="Proteomes" id="UP001153269"/>
    </source>
</evidence>
<evidence type="ECO:0000259" key="6">
    <source>
        <dbReference type="Pfam" id="PF16421"/>
    </source>
</evidence>
<evidence type="ECO:0000256" key="4">
    <source>
        <dbReference type="ARBA" id="ARBA00023163"/>
    </source>
</evidence>
<sequence length="95" mass="10223">MAYVTLGDLSRLRVFQEQTVLVVKAPDETTLSVPAPSEDSIRVHLKGAAPIMVLTSDVTGGKSVSFITLEESRVTTTDLHTESHSPQSAVRRATS</sequence>
<keyword evidence="2" id="KW-0805">Transcription regulation</keyword>
<dbReference type="GO" id="GO:0003677">
    <property type="term" value="F:DNA binding"/>
    <property type="evidence" value="ECO:0007669"/>
    <property type="project" value="UniProtKB-KW"/>
</dbReference>
<evidence type="ECO:0000256" key="1">
    <source>
        <dbReference type="ARBA" id="ARBA00010940"/>
    </source>
</evidence>
<dbReference type="EMBL" id="CADEAL010000453">
    <property type="protein sequence ID" value="CAB1420440.1"/>
    <property type="molecule type" value="Genomic_DNA"/>
</dbReference>
<dbReference type="GO" id="GO:0046983">
    <property type="term" value="F:protein dimerization activity"/>
    <property type="evidence" value="ECO:0007669"/>
    <property type="project" value="InterPro"/>
</dbReference>
<accession>A0A9N7TWI5</accession>
<dbReference type="InterPro" id="IPR032198">
    <property type="entry name" value="E2F_CC-MB"/>
</dbReference>
<evidence type="ECO:0000256" key="5">
    <source>
        <dbReference type="SAM" id="MobiDB-lite"/>
    </source>
</evidence>
<feature type="region of interest" description="Disordered" evidence="5">
    <location>
        <begin position="74"/>
        <end position="95"/>
    </location>
</feature>
<organism evidence="7 8">
    <name type="scientific">Pleuronectes platessa</name>
    <name type="common">European plaice</name>
    <dbReference type="NCBI Taxonomy" id="8262"/>
    <lineage>
        <taxon>Eukaryota</taxon>
        <taxon>Metazoa</taxon>
        <taxon>Chordata</taxon>
        <taxon>Craniata</taxon>
        <taxon>Vertebrata</taxon>
        <taxon>Euteleostomi</taxon>
        <taxon>Actinopterygii</taxon>
        <taxon>Neopterygii</taxon>
        <taxon>Teleostei</taxon>
        <taxon>Neoteleostei</taxon>
        <taxon>Acanthomorphata</taxon>
        <taxon>Carangaria</taxon>
        <taxon>Pleuronectiformes</taxon>
        <taxon>Pleuronectoidei</taxon>
        <taxon>Pleuronectidae</taxon>
        <taxon>Pleuronectes</taxon>
    </lineage>
</organism>
<evidence type="ECO:0000256" key="3">
    <source>
        <dbReference type="ARBA" id="ARBA00023125"/>
    </source>
</evidence>
<keyword evidence="8" id="KW-1185">Reference proteome</keyword>
<comment type="similarity">
    <text evidence="1">Belongs to the E2F/DP family.</text>
</comment>
<dbReference type="InterPro" id="IPR037241">
    <property type="entry name" value="E2F-DP_heterodim"/>
</dbReference>
<dbReference type="SUPFAM" id="SSF144074">
    <property type="entry name" value="E2F-DP heterodimerization region"/>
    <property type="match status" value="1"/>
</dbReference>